<reference evidence="3 4" key="1">
    <citation type="submission" date="2017-05" db="EMBL/GenBank/DDBJ databases">
        <title>Complete and WGS of Bordetella genogroups.</title>
        <authorList>
            <person name="Spilker T."/>
            <person name="LiPuma J."/>
        </authorList>
    </citation>
    <scope>NUCLEOTIDE SEQUENCE [LARGE SCALE GENOMIC DNA]</scope>
    <source>
        <strain evidence="3 4">AU17610</strain>
    </source>
</reference>
<organism evidence="3 4">
    <name type="scientific">Bordetella genomosp. 1</name>
    <dbReference type="NCBI Taxonomy" id="1395607"/>
    <lineage>
        <taxon>Bacteria</taxon>
        <taxon>Pseudomonadati</taxon>
        <taxon>Pseudomonadota</taxon>
        <taxon>Betaproteobacteria</taxon>
        <taxon>Burkholderiales</taxon>
        <taxon>Alcaligenaceae</taxon>
        <taxon>Bordetella</taxon>
    </lineage>
</organism>
<sequence>MNDLESSGNDMVLLSNKRIGELVISVLISENHDDKLTITDHPVHRGASISDHAYMMPRKVTLQCGWSNADYAALLGAPVSGSGNGLPTSAQYVDGVYNQLLNLQRSAQPFELVTSRRRYENMLIESLSVTHDATTSGALRVTAGLREVIIVDTSESVLPPPASQADQKSTAQTQRKSTKSPVPAPAPSYGPTPWPATQIA</sequence>
<evidence type="ECO:0000313" key="4">
    <source>
        <dbReference type="Proteomes" id="UP000217005"/>
    </source>
</evidence>
<dbReference type="Pfam" id="PF21821">
    <property type="entry name" value="Dit_like"/>
    <property type="match status" value="1"/>
</dbReference>
<evidence type="ECO:0000259" key="2">
    <source>
        <dbReference type="Pfam" id="PF21821"/>
    </source>
</evidence>
<feature type="compositionally biased region" description="Polar residues" evidence="1">
    <location>
        <begin position="164"/>
        <end position="175"/>
    </location>
</feature>
<proteinExistence type="predicted"/>
<name>A0A261SG93_9BORD</name>
<accession>A0A261SG93</accession>
<feature type="domain" description="Dit-like phage tail protein N-terminal" evidence="2">
    <location>
        <begin position="25"/>
        <end position="158"/>
    </location>
</feature>
<feature type="region of interest" description="Disordered" evidence="1">
    <location>
        <begin position="157"/>
        <end position="200"/>
    </location>
</feature>
<dbReference type="Proteomes" id="UP000217005">
    <property type="component" value="Unassembled WGS sequence"/>
</dbReference>
<dbReference type="AlphaFoldDB" id="A0A261SG93"/>
<evidence type="ECO:0000313" key="3">
    <source>
        <dbReference type="EMBL" id="OZI36414.1"/>
    </source>
</evidence>
<feature type="compositionally biased region" description="Pro residues" evidence="1">
    <location>
        <begin position="182"/>
        <end position="194"/>
    </location>
</feature>
<protein>
    <recommendedName>
        <fullName evidence="2">Dit-like phage tail protein N-terminal domain-containing protein</fullName>
    </recommendedName>
</protein>
<comment type="caution">
    <text evidence="3">The sequence shown here is derived from an EMBL/GenBank/DDBJ whole genome shotgun (WGS) entry which is preliminary data.</text>
</comment>
<dbReference type="EMBL" id="NEVL01000003">
    <property type="protein sequence ID" value="OZI36414.1"/>
    <property type="molecule type" value="Genomic_DNA"/>
</dbReference>
<dbReference type="InterPro" id="IPR048494">
    <property type="entry name" value="Dit-like_N"/>
</dbReference>
<dbReference type="OrthoDB" id="9814225at2"/>
<dbReference type="RefSeq" id="WP_094827220.1">
    <property type="nucleotide sequence ID" value="NZ_NEVL01000003.1"/>
</dbReference>
<evidence type="ECO:0000256" key="1">
    <source>
        <dbReference type="SAM" id="MobiDB-lite"/>
    </source>
</evidence>
<gene>
    <name evidence="3" type="ORF">CEG14_15560</name>
</gene>